<feature type="transmembrane region" description="Helical" evidence="2">
    <location>
        <begin position="99"/>
        <end position="120"/>
    </location>
</feature>
<accession>A0A2M7G3G5</accession>
<keyword evidence="2" id="KW-0472">Membrane</keyword>
<evidence type="ECO:0000256" key="2">
    <source>
        <dbReference type="SAM" id="Phobius"/>
    </source>
</evidence>
<keyword evidence="2" id="KW-0812">Transmembrane</keyword>
<evidence type="ECO:0000256" key="1">
    <source>
        <dbReference type="SAM" id="MobiDB-lite"/>
    </source>
</evidence>
<sequence length="192" mass="18724">MTITAVNSSAQILAPQTQKPATQAQVKPAEPQTQSMASDSLSVSKQPKLGESVKEGLKFQSKLGAQTGAIGGAVAGGLGVPLLVFAFTMGAPLNDPKLAWGSLAVGVLGGAAVGAGIGAAQGALSGIVNGAVVSVAKNKTQAQLGTAALAGASNLAYDLYKGKSLPTALVSSAVTAGVAGWVGGAIYDKATH</sequence>
<keyword evidence="2" id="KW-1133">Transmembrane helix</keyword>
<dbReference type="Proteomes" id="UP000231019">
    <property type="component" value="Unassembled WGS sequence"/>
</dbReference>
<gene>
    <name evidence="3" type="ORF">COW36_13630</name>
</gene>
<protein>
    <submittedName>
        <fullName evidence="3">Uncharacterized protein</fullName>
    </submittedName>
</protein>
<evidence type="ECO:0000313" key="3">
    <source>
        <dbReference type="EMBL" id="PIW16365.1"/>
    </source>
</evidence>
<organism evidence="3 4">
    <name type="scientific">bacterium (Candidatus Blackallbacteria) CG17_big_fil_post_rev_8_21_14_2_50_48_46</name>
    <dbReference type="NCBI Taxonomy" id="2014261"/>
    <lineage>
        <taxon>Bacteria</taxon>
        <taxon>Candidatus Blackallbacteria</taxon>
    </lineage>
</organism>
<comment type="caution">
    <text evidence="3">The sequence shown here is derived from an EMBL/GenBank/DDBJ whole genome shotgun (WGS) entry which is preliminary data.</text>
</comment>
<feature type="region of interest" description="Disordered" evidence="1">
    <location>
        <begin position="14"/>
        <end position="45"/>
    </location>
</feature>
<feature type="compositionally biased region" description="Polar residues" evidence="1">
    <location>
        <begin position="31"/>
        <end position="45"/>
    </location>
</feature>
<feature type="compositionally biased region" description="Low complexity" evidence="1">
    <location>
        <begin position="14"/>
        <end position="25"/>
    </location>
</feature>
<dbReference type="AlphaFoldDB" id="A0A2M7G3G5"/>
<name>A0A2M7G3G5_9BACT</name>
<reference evidence="3 4" key="1">
    <citation type="submission" date="2017-09" db="EMBL/GenBank/DDBJ databases">
        <title>Depth-based differentiation of microbial function through sediment-hosted aquifers and enrichment of novel symbionts in the deep terrestrial subsurface.</title>
        <authorList>
            <person name="Probst A.J."/>
            <person name="Ladd B."/>
            <person name="Jarett J.K."/>
            <person name="Geller-Mcgrath D.E."/>
            <person name="Sieber C.M."/>
            <person name="Emerson J.B."/>
            <person name="Anantharaman K."/>
            <person name="Thomas B.C."/>
            <person name="Malmstrom R."/>
            <person name="Stieglmeier M."/>
            <person name="Klingl A."/>
            <person name="Woyke T."/>
            <person name="Ryan C.M."/>
            <person name="Banfield J.F."/>
        </authorList>
    </citation>
    <scope>NUCLEOTIDE SEQUENCE [LARGE SCALE GENOMIC DNA]</scope>
    <source>
        <strain evidence="3">CG17_big_fil_post_rev_8_21_14_2_50_48_46</strain>
    </source>
</reference>
<evidence type="ECO:0000313" key="4">
    <source>
        <dbReference type="Proteomes" id="UP000231019"/>
    </source>
</evidence>
<dbReference type="EMBL" id="PFFQ01000038">
    <property type="protein sequence ID" value="PIW16365.1"/>
    <property type="molecule type" value="Genomic_DNA"/>
</dbReference>
<proteinExistence type="predicted"/>
<feature type="transmembrane region" description="Helical" evidence="2">
    <location>
        <begin position="68"/>
        <end position="87"/>
    </location>
</feature>